<sequence>MTGPLPRADYVSRSRGRLTSAYTLVTPDNRVEDALPFLHDVVVRPLVTPRLRPAAFGEYLLELAANGATSRPLAPEREHFAWCLDGRVAVGETVLEAGGWTYLPPGRGLELRAVDGPARALWVTRRYDAVEALEPPDPLTGHIDDTAWLPDTMDGGSYALLLPTETDQRYDMGMNLMRFEPGAYFPMVELHHHEHGLWMLEGQGLYHLDGDTHEVTAEDFVYMAPYCPQHYAALGWSRTTYLLYKDVNRDGFGAAGHGVRG</sequence>
<dbReference type="AlphaFoldDB" id="D3F1S1"/>
<dbReference type="InterPro" id="IPR014710">
    <property type="entry name" value="RmlC-like_jellyroll"/>
</dbReference>
<proteinExistence type="predicted"/>
<gene>
    <name evidence="2" type="ordered locus">Cwoe_5701</name>
</gene>
<dbReference type="InterPro" id="IPR011051">
    <property type="entry name" value="RmlC_Cupin_sf"/>
</dbReference>
<accession>D3F1S1</accession>
<dbReference type="STRING" id="469383.Cwoe_5701"/>
<organism evidence="2 3">
    <name type="scientific">Conexibacter woesei (strain DSM 14684 / CCUG 47730 / CIP 108061 / JCM 11494 / NBRC 100937 / ID131577)</name>
    <dbReference type="NCBI Taxonomy" id="469383"/>
    <lineage>
        <taxon>Bacteria</taxon>
        <taxon>Bacillati</taxon>
        <taxon>Actinomycetota</taxon>
        <taxon>Thermoleophilia</taxon>
        <taxon>Solirubrobacterales</taxon>
        <taxon>Conexibacteraceae</taxon>
        <taxon>Conexibacter</taxon>
    </lineage>
</organism>
<dbReference type="PANTHER" id="PTHR34571">
    <property type="entry name" value="(S)-UREIDOGLYCINE AMINOHYDROLASE"/>
    <property type="match status" value="1"/>
</dbReference>
<evidence type="ECO:0000259" key="1">
    <source>
        <dbReference type="Pfam" id="PF07883"/>
    </source>
</evidence>
<evidence type="ECO:0000313" key="2">
    <source>
        <dbReference type="EMBL" id="ADB54102.1"/>
    </source>
</evidence>
<dbReference type="SUPFAM" id="SSF51182">
    <property type="entry name" value="RmlC-like cupins"/>
    <property type="match status" value="1"/>
</dbReference>
<dbReference type="EMBL" id="CP001854">
    <property type="protein sequence ID" value="ADB54102.1"/>
    <property type="molecule type" value="Genomic_DNA"/>
</dbReference>
<dbReference type="RefSeq" id="WP_012937153.1">
    <property type="nucleotide sequence ID" value="NC_013739.1"/>
</dbReference>
<dbReference type="KEGG" id="cwo:Cwoe_5701"/>
<dbReference type="eggNOG" id="COG3257">
    <property type="taxonomic scope" value="Bacteria"/>
</dbReference>
<dbReference type="OrthoDB" id="9814939at2"/>
<dbReference type="InterPro" id="IPR013096">
    <property type="entry name" value="Cupin_2"/>
</dbReference>
<feature type="domain" description="Cupin type-2" evidence="1">
    <location>
        <begin position="176"/>
        <end position="235"/>
    </location>
</feature>
<dbReference type="GO" id="GO:0071522">
    <property type="term" value="F:ureidoglycine aminohydrolase activity"/>
    <property type="evidence" value="ECO:0007669"/>
    <property type="project" value="InterPro"/>
</dbReference>
<dbReference type="PANTHER" id="PTHR34571:SF1">
    <property type="entry name" value="(S)-UREIDOGLYCINE AMINOHYDROLASE"/>
    <property type="match status" value="1"/>
</dbReference>
<dbReference type="InterPro" id="IPR044697">
    <property type="entry name" value="UGlyAH_cupin_C"/>
</dbReference>
<dbReference type="CDD" id="cd02212">
    <property type="entry name" value="cupin_UGlyAH_C"/>
    <property type="match status" value="1"/>
</dbReference>
<keyword evidence="3" id="KW-1185">Reference proteome</keyword>
<reference evidence="2 3" key="1">
    <citation type="journal article" date="2010" name="Stand. Genomic Sci.">
        <title>Complete genome sequence of Conexibacter woesei type strain (ID131577).</title>
        <authorList>
            <person name="Pukall R."/>
            <person name="Lapidus A."/>
            <person name="Glavina Del Rio T."/>
            <person name="Copeland A."/>
            <person name="Tice H."/>
            <person name="Cheng J.-F."/>
            <person name="Lucas S."/>
            <person name="Chen F."/>
            <person name="Nolan M."/>
            <person name="Bruce D."/>
            <person name="Goodwin L."/>
            <person name="Pitluck S."/>
            <person name="Mavromatis K."/>
            <person name="Ivanova N."/>
            <person name="Ovchinnikova G."/>
            <person name="Pati A."/>
            <person name="Chen A."/>
            <person name="Palaniappan K."/>
            <person name="Land M."/>
            <person name="Hauser L."/>
            <person name="Chang Y.-J."/>
            <person name="Jeffries C.D."/>
            <person name="Chain P."/>
            <person name="Meincke L."/>
            <person name="Sims D."/>
            <person name="Brettin T."/>
            <person name="Detter J.C."/>
            <person name="Rohde M."/>
            <person name="Goeker M."/>
            <person name="Bristow J."/>
            <person name="Eisen J.A."/>
            <person name="Markowitz V."/>
            <person name="Kyrpides N.C."/>
            <person name="Klenk H.-P."/>
            <person name="Hugenholtz P."/>
        </authorList>
    </citation>
    <scope>NUCLEOTIDE SEQUENCE [LARGE SCALE GENOMIC DNA]</scope>
    <source>
        <strain evidence="3">DSM 14684 / CIP 108061 / JCM 11494 / NBRC 100937 / ID131577</strain>
    </source>
</reference>
<dbReference type="Proteomes" id="UP000008229">
    <property type="component" value="Chromosome"/>
</dbReference>
<name>D3F1S1_CONWI</name>
<reference evidence="3" key="2">
    <citation type="submission" date="2010-01" db="EMBL/GenBank/DDBJ databases">
        <title>The complete genome of Conexibacter woesei DSM 14684.</title>
        <authorList>
            <consortium name="US DOE Joint Genome Institute (JGI-PGF)"/>
            <person name="Lucas S."/>
            <person name="Copeland A."/>
            <person name="Lapidus A."/>
            <person name="Glavina del Rio T."/>
            <person name="Dalin E."/>
            <person name="Tice H."/>
            <person name="Bruce D."/>
            <person name="Goodwin L."/>
            <person name="Pitluck S."/>
            <person name="Kyrpides N."/>
            <person name="Mavromatis K."/>
            <person name="Ivanova N."/>
            <person name="Mikhailova N."/>
            <person name="Chertkov O."/>
            <person name="Brettin T."/>
            <person name="Detter J.C."/>
            <person name="Han C."/>
            <person name="Larimer F."/>
            <person name="Land M."/>
            <person name="Hauser L."/>
            <person name="Markowitz V."/>
            <person name="Cheng J.-F."/>
            <person name="Hugenholtz P."/>
            <person name="Woyke T."/>
            <person name="Wu D."/>
            <person name="Pukall R."/>
            <person name="Steenblock K."/>
            <person name="Schneider S."/>
            <person name="Klenk H.-P."/>
            <person name="Eisen J.A."/>
        </authorList>
    </citation>
    <scope>NUCLEOTIDE SEQUENCE [LARGE SCALE GENOMIC DNA]</scope>
    <source>
        <strain evidence="3">DSM 14684 / CIP 108061 / JCM 11494 / NBRC 100937 / ID131577</strain>
    </source>
</reference>
<dbReference type="Gene3D" id="2.60.120.10">
    <property type="entry name" value="Jelly Rolls"/>
    <property type="match status" value="1"/>
</dbReference>
<dbReference type="NCBIfam" id="TIGR03214">
    <property type="entry name" value="ura-cupin"/>
    <property type="match status" value="1"/>
</dbReference>
<dbReference type="Pfam" id="PF07883">
    <property type="entry name" value="Cupin_2"/>
    <property type="match status" value="1"/>
</dbReference>
<dbReference type="HOGENOM" id="CLU_056083_0_0_11"/>
<evidence type="ECO:0000313" key="3">
    <source>
        <dbReference type="Proteomes" id="UP000008229"/>
    </source>
</evidence>
<protein>
    <submittedName>
        <fullName evidence="2">Cupin 2 conserved barrel domain protein</fullName>
    </submittedName>
</protein>
<dbReference type="InterPro" id="IPR017627">
    <property type="entry name" value="UGHY"/>
</dbReference>